<reference evidence="2" key="3">
    <citation type="submission" date="2025-09" db="UniProtKB">
        <authorList>
            <consortium name="Ensembl"/>
        </authorList>
    </citation>
    <scope>IDENTIFICATION</scope>
</reference>
<reference evidence="2" key="2">
    <citation type="submission" date="2025-08" db="UniProtKB">
        <authorList>
            <consortium name="Ensembl"/>
        </authorList>
    </citation>
    <scope>IDENTIFICATION</scope>
</reference>
<dbReference type="Pfam" id="PF25393">
    <property type="entry name" value="LTM"/>
    <property type="match status" value="1"/>
</dbReference>
<sequence>PEELTLFLSHELALSLSRAISQGDTVCAARMAVALARRQAELSVSLRDSEGGADIRSVTVTLPVTPVTLTLPPVTLPPVTLTLPSVTPTLPPVTPTLPPVTLPLPPVWTGTLPV</sequence>
<organism evidence="2 3">
    <name type="scientific">Catharus ustulatus</name>
    <name type="common">Russet-backed thrush</name>
    <name type="synonym">Hylocichla ustulatus</name>
    <dbReference type="NCBI Taxonomy" id="91951"/>
    <lineage>
        <taxon>Eukaryota</taxon>
        <taxon>Metazoa</taxon>
        <taxon>Chordata</taxon>
        <taxon>Craniata</taxon>
        <taxon>Vertebrata</taxon>
        <taxon>Euteleostomi</taxon>
        <taxon>Archelosauria</taxon>
        <taxon>Archosauria</taxon>
        <taxon>Dinosauria</taxon>
        <taxon>Saurischia</taxon>
        <taxon>Theropoda</taxon>
        <taxon>Coelurosauria</taxon>
        <taxon>Aves</taxon>
        <taxon>Neognathae</taxon>
        <taxon>Neoaves</taxon>
        <taxon>Telluraves</taxon>
        <taxon>Australaves</taxon>
        <taxon>Passeriformes</taxon>
        <taxon>Turdidae</taxon>
        <taxon>Catharus</taxon>
    </lineage>
</organism>
<dbReference type="AlphaFoldDB" id="A0A8C3UJZ1"/>
<keyword evidence="3" id="KW-1185">Reference proteome</keyword>
<feature type="domain" description="HOIL-1/Sharpin LUBAC thetering" evidence="1">
    <location>
        <begin position="11"/>
        <end position="49"/>
    </location>
</feature>
<dbReference type="InterPro" id="IPR057468">
    <property type="entry name" value="HOIL-1/Sharpin_LTM"/>
</dbReference>
<evidence type="ECO:0000259" key="1">
    <source>
        <dbReference type="Pfam" id="PF25393"/>
    </source>
</evidence>
<dbReference type="Ensembl" id="ENSCUST00005017354.1">
    <property type="protein sequence ID" value="ENSCUSP00005016714.1"/>
    <property type="gene ID" value="ENSCUSG00005010735.1"/>
</dbReference>
<protein>
    <recommendedName>
        <fullName evidence="1">HOIL-1/Sharpin LUBAC thetering domain-containing protein</fullName>
    </recommendedName>
</protein>
<proteinExistence type="predicted"/>
<evidence type="ECO:0000313" key="2">
    <source>
        <dbReference type="Ensembl" id="ENSCUSP00005016714.1"/>
    </source>
</evidence>
<dbReference type="Proteomes" id="UP000694563">
    <property type="component" value="Chromosome 1"/>
</dbReference>
<accession>A0A8C3UJZ1</accession>
<evidence type="ECO:0000313" key="3">
    <source>
        <dbReference type="Proteomes" id="UP000694563"/>
    </source>
</evidence>
<reference evidence="2" key="1">
    <citation type="submission" date="2020-10" db="EMBL/GenBank/DDBJ databases">
        <title>Catharus ustulatus (Swainson's thrush) genome, bCatUst1, primary haplotype v2.</title>
        <authorList>
            <person name="Delmore K."/>
            <person name="Vafadar M."/>
            <person name="Formenti G."/>
            <person name="Chow W."/>
            <person name="Pelan S."/>
            <person name="Howe K."/>
            <person name="Rhie A."/>
            <person name="Mountcastle J."/>
            <person name="Haase B."/>
            <person name="Fedrigo O."/>
            <person name="Jarvis E.D."/>
        </authorList>
    </citation>
    <scope>NUCLEOTIDE SEQUENCE [LARGE SCALE GENOMIC DNA]</scope>
</reference>
<name>A0A8C3UJZ1_CATUS</name>